<evidence type="ECO:0000259" key="10">
    <source>
        <dbReference type="PROSITE" id="PS50011"/>
    </source>
</evidence>
<keyword evidence="13" id="KW-1185">Reference proteome</keyword>
<sequence>MRGVHASNYDIIRVLGKGSFGVVRLVREKSENCETLRGSSSSARYLDGSLTLQNETPPVLNQRPKQLFAMKVIRKSDMLRNSQEGHLRAERDFLVASENSRWVVPLIAAFQDNNNLYLVMEYMMGGDFLGLLLRHDILDENVAKWYVAEMILCIEEAHKMNWIHRDVKPDNFLITASGHLKISDFGLAFDGHWVHNQTYYNEQRYSLLRDLDLQVEGDEQDVEEERNRQDARRAMDQIHGNTANRSRYQTRQDSANGPIIDWLNREQRRQFAKSVVGTSQYMAPEVIRGESYDGRCDWWSIGIILYECLYGCTPFFCDNRQATKARIIDHRRWLRFPTDQRYTRPNIDRVPLMPVTRNAIDLMMRLLEERQDRLSAKRYRENDWVLRDKALGVRSNRHMHHPTGHIVFPNDAEDIKSHPFFRNIQWSLLHMTRPPFVPRVHGGQPITKYFDDEAEIMSASDHLDSSSYDTLAIPPFIPDPATLATQDPTAPLFCTPALNLPDDILHNSPNTIFPPFQMLKRRKREKKRPRDKLLRDPEVGRAAMEIRKRGAFVGYTYRRPRFSLPDLEERIAMMRPQAARGGVVAASA</sequence>
<evidence type="ECO:0000313" key="12">
    <source>
        <dbReference type="EMBL" id="EOA83279.1"/>
    </source>
</evidence>
<dbReference type="InterPro" id="IPR000719">
    <property type="entry name" value="Prot_kinase_dom"/>
</dbReference>
<keyword evidence="4" id="KW-0547">Nucleotide-binding</keyword>
<feature type="compositionally biased region" description="Basic and acidic residues" evidence="9">
    <location>
        <begin position="225"/>
        <end position="236"/>
    </location>
</feature>
<dbReference type="SMART" id="SM00220">
    <property type="entry name" value="S_TKc"/>
    <property type="match status" value="1"/>
</dbReference>
<dbReference type="PANTHER" id="PTHR24356:SF400">
    <property type="entry name" value="SERINE_THREONINE-PROTEIN KINASE CBK1"/>
    <property type="match status" value="1"/>
</dbReference>
<comment type="catalytic activity">
    <reaction evidence="8">
        <text>L-seryl-[protein] + ATP = O-phospho-L-seryl-[protein] + ADP + H(+)</text>
        <dbReference type="Rhea" id="RHEA:17989"/>
        <dbReference type="Rhea" id="RHEA-COMP:9863"/>
        <dbReference type="Rhea" id="RHEA-COMP:11604"/>
        <dbReference type="ChEBI" id="CHEBI:15378"/>
        <dbReference type="ChEBI" id="CHEBI:29999"/>
        <dbReference type="ChEBI" id="CHEBI:30616"/>
        <dbReference type="ChEBI" id="CHEBI:83421"/>
        <dbReference type="ChEBI" id="CHEBI:456216"/>
        <dbReference type="EC" id="2.7.11.1"/>
    </reaction>
</comment>
<evidence type="ECO:0000313" key="13">
    <source>
        <dbReference type="Proteomes" id="UP000016935"/>
    </source>
</evidence>
<evidence type="ECO:0000256" key="5">
    <source>
        <dbReference type="ARBA" id="ARBA00022777"/>
    </source>
</evidence>
<evidence type="ECO:0000256" key="6">
    <source>
        <dbReference type="ARBA" id="ARBA00022840"/>
    </source>
</evidence>
<evidence type="ECO:0000256" key="2">
    <source>
        <dbReference type="ARBA" id="ARBA00022527"/>
    </source>
</evidence>
<gene>
    <name evidence="12" type="ORF">SETTUDRAFT_139727</name>
</gene>
<dbReference type="STRING" id="671987.R0K0R6"/>
<dbReference type="Proteomes" id="UP000016935">
    <property type="component" value="Unassembled WGS sequence"/>
</dbReference>
<dbReference type="eggNOG" id="KOG0605">
    <property type="taxonomic scope" value="Eukaryota"/>
</dbReference>
<dbReference type="InterPro" id="IPR050236">
    <property type="entry name" value="Ser_Thr_kinase_AGC"/>
</dbReference>
<dbReference type="RefSeq" id="XP_008029036.1">
    <property type="nucleotide sequence ID" value="XM_008030845.1"/>
</dbReference>
<evidence type="ECO:0000259" key="11">
    <source>
        <dbReference type="PROSITE" id="PS51285"/>
    </source>
</evidence>
<organism evidence="12 13">
    <name type="scientific">Exserohilum turcicum (strain 28A)</name>
    <name type="common">Northern leaf blight fungus</name>
    <name type="synonym">Setosphaeria turcica</name>
    <dbReference type="NCBI Taxonomy" id="671987"/>
    <lineage>
        <taxon>Eukaryota</taxon>
        <taxon>Fungi</taxon>
        <taxon>Dikarya</taxon>
        <taxon>Ascomycota</taxon>
        <taxon>Pezizomycotina</taxon>
        <taxon>Dothideomycetes</taxon>
        <taxon>Pleosporomycetidae</taxon>
        <taxon>Pleosporales</taxon>
        <taxon>Pleosporineae</taxon>
        <taxon>Pleosporaceae</taxon>
        <taxon>Exserohilum</taxon>
    </lineage>
</organism>
<dbReference type="GO" id="GO:0005524">
    <property type="term" value="F:ATP binding"/>
    <property type="evidence" value="ECO:0007669"/>
    <property type="project" value="UniProtKB-KW"/>
</dbReference>
<reference evidence="12 13" key="2">
    <citation type="journal article" date="2013" name="PLoS Genet.">
        <title>Comparative genome structure, secondary metabolite, and effector coding capacity across Cochliobolus pathogens.</title>
        <authorList>
            <person name="Condon B.J."/>
            <person name="Leng Y."/>
            <person name="Wu D."/>
            <person name="Bushley K.E."/>
            <person name="Ohm R.A."/>
            <person name="Otillar R."/>
            <person name="Martin J."/>
            <person name="Schackwitz W."/>
            <person name="Grimwood J."/>
            <person name="MohdZainudin N."/>
            <person name="Xue C."/>
            <person name="Wang R."/>
            <person name="Manning V.A."/>
            <person name="Dhillon B."/>
            <person name="Tu Z.J."/>
            <person name="Steffenson B.J."/>
            <person name="Salamov A."/>
            <person name="Sun H."/>
            <person name="Lowry S."/>
            <person name="LaButti K."/>
            <person name="Han J."/>
            <person name="Copeland A."/>
            <person name="Lindquist E."/>
            <person name="Barry K."/>
            <person name="Schmutz J."/>
            <person name="Baker S.E."/>
            <person name="Ciuffetti L.M."/>
            <person name="Grigoriev I.V."/>
            <person name="Zhong S."/>
            <person name="Turgeon B.G."/>
        </authorList>
    </citation>
    <scope>NUCLEOTIDE SEQUENCE [LARGE SCALE GENOMIC DNA]</scope>
    <source>
        <strain evidence="13">28A</strain>
    </source>
</reference>
<dbReference type="SUPFAM" id="SSF56112">
    <property type="entry name" value="Protein kinase-like (PK-like)"/>
    <property type="match status" value="1"/>
</dbReference>
<dbReference type="OrthoDB" id="3638488at2759"/>
<evidence type="ECO:0000256" key="7">
    <source>
        <dbReference type="ARBA" id="ARBA00047899"/>
    </source>
</evidence>
<evidence type="ECO:0000256" key="4">
    <source>
        <dbReference type="ARBA" id="ARBA00022741"/>
    </source>
</evidence>
<protein>
    <recommendedName>
        <fullName evidence="1">non-specific serine/threonine protein kinase</fullName>
        <ecNumber evidence="1">2.7.11.1</ecNumber>
    </recommendedName>
</protein>
<dbReference type="AlphaFoldDB" id="R0K0R6"/>
<dbReference type="EMBL" id="KB908833">
    <property type="protein sequence ID" value="EOA83279.1"/>
    <property type="molecule type" value="Genomic_DNA"/>
</dbReference>
<keyword evidence="2" id="KW-0723">Serine/threonine-protein kinase</keyword>
<keyword evidence="3" id="KW-0808">Transferase</keyword>
<dbReference type="Gene3D" id="3.30.200.20">
    <property type="entry name" value="Phosphorylase Kinase, domain 1"/>
    <property type="match status" value="1"/>
</dbReference>
<dbReference type="InterPro" id="IPR011009">
    <property type="entry name" value="Kinase-like_dom_sf"/>
</dbReference>
<feature type="domain" description="AGC-kinase C-terminal" evidence="11">
    <location>
        <begin position="422"/>
        <end position="567"/>
    </location>
</feature>
<dbReference type="InterPro" id="IPR000961">
    <property type="entry name" value="AGC-kinase_C"/>
</dbReference>
<evidence type="ECO:0000256" key="9">
    <source>
        <dbReference type="SAM" id="MobiDB-lite"/>
    </source>
</evidence>
<dbReference type="Gene3D" id="1.10.510.10">
    <property type="entry name" value="Transferase(Phosphotransferase) domain 1"/>
    <property type="match status" value="1"/>
</dbReference>
<proteinExistence type="predicted"/>
<evidence type="ECO:0000256" key="1">
    <source>
        <dbReference type="ARBA" id="ARBA00012513"/>
    </source>
</evidence>
<name>R0K0R6_EXST2</name>
<dbReference type="GeneID" id="19396522"/>
<evidence type="ECO:0000256" key="8">
    <source>
        <dbReference type="ARBA" id="ARBA00048679"/>
    </source>
</evidence>
<dbReference type="EC" id="2.7.11.1" evidence="1"/>
<dbReference type="GO" id="GO:0004674">
    <property type="term" value="F:protein serine/threonine kinase activity"/>
    <property type="evidence" value="ECO:0007669"/>
    <property type="project" value="UniProtKB-KW"/>
</dbReference>
<accession>R0K0R6</accession>
<keyword evidence="5" id="KW-0418">Kinase</keyword>
<feature type="domain" description="Protein kinase" evidence="10">
    <location>
        <begin position="9"/>
        <end position="385"/>
    </location>
</feature>
<dbReference type="PROSITE" id="PS51285">
    <property type="entry name" value="AGC_KINASE_CTER"/>
    <property type="match status" value="1"/>
</dbReference>
<keyword evidence="6" id="KW-0067">ATP-binding</keyword>
<reference evidence="12 13" key="1">
    <citation type="journal article" date="2012" name="PLoS Pathog.">
        <title>Diverse lifestyles and strategies of plant pathogenesis encoded in the genomes of eighteen Dothideomycetes fungi.</title>
        <authorList>
            <person name="Ohm R.A."/>
            <person name="Feau N."/>
            <person name="Henrissat B."/>
            <person name="Schoch C.L."/>
            <person name="Horwitz B.A."/>
            <person name="Barry K.W."/>
            <person name="Condon B.J."/>
            <person name="Copeland A.C."/>
            <person name="Dhillon B."/>
            <person name="Glaser F."/>
            <person name="Hesse C.N."/>
            <person name="Kosti I."/>
            <person name="LaButti K."/>
            <person name="Lindquist E.A."/>
            <person name="Lucas S."/>
            <person name="Salamov A.A."/>
            <person name="Bradshaw R.E."/>
            <person name="Ciuffetti L."/>
            <person name="Hamelin R.C."/>
            <person name="Kema G.H.J."/>
            <person name="Lawrence C."/>
            <person name="Scott J.A."/>
            <person name="Spatafora J.W."/>
            <person name="Turgeon B.G."/>
            <person name="de Wit P.J.G.M."/>
            <person name="Zhong S."/>
            <person name="Goodwin S.B."/>
            <person name="Grigoriev I.V."/>
        </authorList>
    </citation>
    <scope>NUCLEOTIDE SEQUENCE [LARGE SCALE GENOMIC DNA]</scope>
    <source>
        <strain evidence="13">28A</strain>
    </source>
</reference>
<evidence type="ECO:0000256" key="3">
    <source>
        <dbReference type="ARBA" id="ARBA00022679"/>
    </source>
</evidence>
<feature type="region of interest" description="Disordered" evidence="9">
    <location>
        <begin position="218"/>
        <end position="250"/>
    </location>
</feature>
<dbReference type="GO" id="GO:0035556">
    <property type="term" value="P:intracellular signal transduction"/>
    <property type="evidence" value="ECO:0007669"/>
    <property type="project" value="TreeGrafter"/>
</dbReference>
<dbReference type="PROSITE" id="PS50011">
    <property type="entry name" value="PROTEIN_KINASE_DOM"/>
    <property type="match status" value="1"/>
</dbReference>
<dbReference type="PANTHER" id="PTHR24356">
    <property type="entry name" value="SERINE/THREONINE-PROTEIN KINASE"/>
    <property type="match status" value="1"/>
</dbReference>
<feature type="compositionally biased region" description="Polar residues" evidence="9">
    <location>
        <begin position="239"/>
        <end position="250"/>
    </location>
</feature>
<comment type="catalytic activity">
    <reaction evidence="7">
        <text>L-threonyl-[protein] + ATP = O-phospho-L-threonyl-[protein] + ADP + H(+)</text>
        <dbReference type="Rhea" id="RHEA:46608"/>
        <dbReference type="Rhea" id="RHEA-COMP:11060"/>
        <dbReference type="Rhea" id="RHEA-COMP:11605"/>
        <dbReference type="ChEBI" id="CHEBI:15378"/>
        <dbReference type="ChEBI" id="CHEBI:30013"/>
        <dbReference type="ChEBI" id="CHEBI:30616"/>
        <dbReference type="ChEBI" id="CHEBI:61977"/>
        <dbReference type="ChEBI" id="CHEBI:456216"/>
        <dbReference type="EC" id="2.7.11.1"/>
    </reaction>
</comment>
<dbReference type="HOGENOM" id="CLU_000288_19_1_1"/>
<dbReference type="Pfam" id="PF00069">
    <property type="entry name" value="Pkinase"/>
    <property type="match status" value="2"/>
</dbReference>